<feature type="transmembrane region" description="Helical" evidence="7">
    <location>
        <begin position="6"/>
        <end position="26"/>
    </location>
</feature>
<feature type="repeat" description="TPR" evidence="5">
    <location>
        <begin position="176"/>
        <end position="209"/>
    </location>
</feature>
<keyword evidence="4 5" id="KW-0802">TPR repeat</keyword>
<dbReference type="GO" id="GO:0005886">
    <property type="term" value="C:plasma membrane"/>
    <property type="evidence" value="ECO:0007669"/>
    <property type="project" value="TreeGrafter"/>
</dbReference>
<reference evidence="10" key="1">
    <citation type="submission" date="2020-05" db="EMBL/GenBank/DDBJ databases">
        <title>Sulfur intermediates as new biogeochemical hubs in an aquatic model microbial ecosystem.</title>
        <authorList>
            <person name="Vigneron A."/>
        </authorList>
    </citation>
    <scope>NUCLEOTIDE SEQUENCE</scope>
    <source>
        <strain evidence="10">Bin.250</strain>
    </source>
</reference>
<dbReference type="Gene3D" id="1.25.40.10">
    <property type="entry name" value="Tetratricopeptide repeat domain"/>
    <property type="match status" value="1"/>
</dbReference>
<dbReference type="GO" id="GO:0030313">
    <property type="term" value="C:cell envelope"/>
    <property type="evidence" value="ECO:0007669"/>
    <property type="project" value="UniProtKB-SubCell"/>
</dbReference>
<organism evidence="10 11">
    <name type="scientific">SAR86 cluster bacterium</name>
    <dbReference type="NCBI Taxonomy" id="2030880"/>
    <lineage>
        <taxon>Bacteria</taxon>
        <taxon>Pseudomonadati</taxon>
        <taxon>Pseudomonadota</taxon>
        <taxon>Gammaproteobacteria</taxon>
        <taxon>SAR86 cluster</taxon>
    </lineage>
</organism>
<dbReference type="PANTHER" id="PTHR47870">
    <property type="entry name" value="CYTOCHROME C-TYPE BIOGENESIS PROTEIN CCMH"/>
    <property type="match status" value="1"/>
</dbReference>
<dbReference type="InterPro" id="IPR019734">
    <property type="entry name" value="TPR_rpt"/>
</dbReference>
<accession>A0A972VTB7</accession>
<feature type="domain" description="Cytochrome c-type biogenesis protein H TPR" evidence="9">
    <location>
        <begin position="165"/>
        <end position="272"/>
    </location>
</feature>
<protein>
    <submittedName>
        <fullName evidence="10">C-type cytochrome biogenesis protein CcmI</fullName>
    </submittedName>
</protein>
<keyword evidence="7" id="KW-0472">Membrane</keyword>
<evidence type="ECO:0000313" key="11">
    <source>
        <dbReference type="Proteomes" id="UP000754644"/>
    </source>
</evidence>
<dbReference type="InterPro" id="IPR056413">
    <property type="entry name" value="TPR_CcmH_CycH"/>
</dbReference>
<keyword evidence="3" id="KW-0201">Cytochrome c-type biogenesis</keyword>
<evidence type="ECO:0000313" key="10">
    <source>
        <dbReference type="EMBL" id="NQV63873.1"/>
    </source>
</evidence>
<evidence type="ECO:0000259" key="9">
    <source>
        <dbReference type="Pfam" id="PF23914"/>
    </source>
</evidence>
<dbReference type="GO" id="GO:0017004">
    <property type="term" value="P:cytochrome complex assembly"/>
    <property type="evidence" value="ECO:0007669"/>
    <property type="project" value="UniProtKB-KW"/>
</dbReference>
<dbReference type="InterPro" id="IPR056412">
    <property type="entry name" value="Ig_CycH"/>
</dbReference>
<dbReference type="PANTHER" id="PTHR47870:SF4">
    <property type="entry name" value="CYTOCHROME C-TYPE BIOGENESIS PROTEIN CYCH"/>
    <property type="match status" value="1"/>
</dbReference>
<evidence type="ECO:0000256" key="1">
    <source>
        <dbReference type="ARBA" id="ARBA00004196"/>
    </source>
</evidence>
<dbReference type="EMBL" id="JABMOJ010000031">
    <property type="protein sequence ID" value="NQV63873.1"/>
    <property type="molecule type" value="Genomic_DNA"/>
</dbReference>
<keyword evidence="7" id="KW-1133">Transmembrane helix</keyword>
<dbReference type="SUPFAM" id="SSF48452">
    <property type="entry name" value="TPR-like"/>
    <property type="match status" value="1"/>
</dbReference>
<comment type="caution">
    <text evidence="10">The sequence shown here is derived from an EMBL/GenBank/DDBJ whole genome shotgun (WGS) entry which is preliminary data.</text>
</comment>
<dbReference type="InterPro" id="IPR011990">
    <property type="entry name" value="TPR-like_helical_dom_sf"/>
</dbReference>
<comment type="subcellular location">
    <subcellularLocation>
        <location evidence="1">Cell envelope</location>
    </subcellularLocation>
</comment>
<evidence type="ECO:0000259" key="8">
    <source>
        <dbReference type="Pfam" id="PF23892"/>
    </source>
</evidence>
<dbReference type="InterPro" id="IPR017560">
    <property type="entry name" value="Cyt_c_biogenesis_CcmI"/>
</dbReference>
<keyword evidence="7" id="KW-0812">Transmembrane</keyword>
<dbReference type="Pfam" id="PF23892">
    <property type="entry name" value="Ig_CycH"/>
    <property type="match status" value="1"/>
</dbReference>
<dbReference type="Proteomes" id="UP000754644">
    <property type="component" value="Unassembled WGS sequence"/>
</dbReference>
<keyword evidence="2" id="KW-0677">Repeat</keyword>
<evidence type="ECO:0000256" key="6">
    <source>
        <dbReference type="SAM" id="MobiDB-lite"/>
    </source>
</evidence>
<feature type="domain" description="Cytochrome c-type biogenesis protein H Ig-like" evidence="8">
    <location>
        <begin position="335"/>
        <end position="431"/>
    </location>
</feature>
<feature type="region of interest" description="Disordered" evidence="6">
    <location>
        <begin position="299"/>
        <end position="319"/>
    </location>
</feature>
<evidence type="ECO:0000256" key="2">
    <source>
        <dbReference type="ARBA" id="ARBA00022737"/>
    </source>
</evidence>
<evidence type="ECO:0000256" key="3">
    <source>
        <dbReference type="ARBA" id="ARBA00022748"/>
    </source>
</evidence>
<evidence type="ECO:0000256" key="5">
    <source>
        <dbReference type="PROSITE-ProRule" id="PRU00339"/>
    </source>
</evidence>
<dbReference type="AlphaFoldDB" id="A0A972VTB7"/>
<proteinExistence type="predicted"/>
<evidence type="ECO:0000256" key="7">
    <source>
        <dbReference type="SAM" id="Phobius"/>
    </source>
</evidence>
<dbReference type="NCBIfam" id="TIGR03142">
    <property type="entry name" value="cytochro_ccmI"/>
    <property type="match status" value="1"/>
</dbReference>
<gene>
    <name evidence="10" type="primary">ccmI</name>
    <name evidence="10" type="ORF">HQ497_00790</name>
</gene>
<dbReference type="Pfam" id="PF23914">
    <property type="entry name" value="TPR_CcmH_CycH"/>
    <property type="match status" value="1"/>
</dbReference>
<dbReference type="PROSITE" id="PS50005">
    <property type="entry name" value="TPR"/>
    <property type="match status" value="1"/>
</dbReference>
<name>A0A972VTB7_9GAMM</name>
<dbReference type="InterPro" id="IPR051263">
    <property type="entry name" value="C-type_cytochrome_biogenesis"/>
</dbReference>
<sequence>MILSFWIYALLLCVLAVAFVLLPVLYRGREGRIAQQRDDRAELNRVIYQERSAELSTSLTAGDIDQQVYDQLSLELQRNLLDEAGSDDTQTAPLNGAQDSGSMGRSPWLLAALVPLFAIIAYGDFGLSWGAIVDLQLSKELRGGGEQTATSPHDTTGVNTTVEKLAERLRSQPENDEGWFLISQSYMRMGEFEKAAGAFKHLMDRYPNDAGLASWYTEALFLVDNRELTDRVSAAIDRTLALNPQDVSMLEIKAMNAFQNNDLAASLKWFRQAMDAGVEGERAELIQQAIDRLEEDLGVAGAESPSPSSSSTSTVAASPAASGLVDQEAVVQRRLEVLVEIAPGVQVDPQARVFVFARAMRGPPMPLAVQQMTVSALPRLVTLDGSMGMMAGMSLADFDQVQVVARISSTGIANVSPDDYQALSGAVDMTINNGVISLTLSQRVKDQ</sequence>
<feature type="transmembrane region" description="Helical" evidence="7">
    <location>
        <begin position="108"/>
        <end position="132"/>
    </location>
</feature>
<evidence type="ECO:0000256" key="4">
    <source>
        <dbReference type="ARBA" id="ARBA00022803"/>
    </source>
</evidence>